<dbReference type="PANTHER" id="PTHR30482">
    <property type="entry name" value="HIGH-AFFINITY BRANCHED-CHAIN AMINO ACID TRANSPORT SYSTEM PERMEASE"/>
    <property type="match status" value="1"/>
</dbReference>
<dbReference type="InterPro" id="IPR001851">
    <property type="entry name" value="ABC_transp_permease"/>
</dbReference>
<dbReference type="InterPro" id="IPR043428">
    <property type="entry name" value="LivM-like"/>
</dbReference>
<dbReference type="CDD" id="cd06581">
    <property type="entry name" value="TM_PBP1_LivM_like"/>
    <property type="match status" value="1"/>
</dbReference>
<feature type="transmembrane region" description="Helical" evidence="6">
    <location>
        <begin position="105"/>
        <end position="123"/>
    </location>
</feature>
<dbReference type="GO" id="GO:0005886">
    <property type="term" value="C:plasma membrane"/>
    <property type="evidence" value="ECO:0007669"/>
    <property type="project" value="UniProtKB-SubCell"/>
</dbReference>
<sequence length="424" mass="45655">MTDMARSPRPPHKGILPPAWKQDFGPEKARGRGVGDGIRKWWGGLSRPAQWAVGVPAVIVLAALPLFKIPLLDTPGTSFGGVMAQFAMYALIAIGLNVVVGQAGLLDLGYVGFYAVGAYSVGLLTSPNSPWNQTDGGWLNPKWAWLACVPIAILATAISGLILGTPTLRLRGDYLAIVTLGFGEIVRLLADNLPEITNGSLGLSRIQYPHLGESDTHPGGYFSSGNLGDRDTWNLLDRASSGTWWYWLGIVLVVIVLMFVGNLERSRVGRAWVAIREDEDAAEIMGVPTFKFKLWAFMIGAGIGGLSGALYAGQVQYVNPQGFNVINSMLFLCAVVLGGQGNKLGVIVGAFLIVYLPNRFMGVDVGGQSLGDYKYLFFGLTLVVVMIFRPQGLFPARQKLLAYGRQVYRVVRRPVAAQSTGAGQ</sequence>
<dbReference type="RefSeq" id="WP_083414902.1">
    <property type="nucleotide sequence ID" value="NZ_CP017839.1"/>
</dbReference>
<name>A0ABC8AUT9_9NOCA</name>
<feature type="transmembrane region" description="Helical" evidence="6">
    <location>
        <begin position="244"/>
        <end position="263"/>
    </location>
</feature>
<feature type="transmembrane region" description="Helical" evidence="6">
    <location>
        <begin position="373"/>
        <end position="389"/>
    </location>
</feature>
<keyword evidence="3 6" id="KW-0812">Transmembrane</keyword>
<keyword evidence="5 6" id="KW-0472">Membrane</keyword>
<evidence type="ECO:0000256" key="3">
    <source>
        <dbReference type="ARBA" id="ARBA00022692"/>
    </source>
</evidence>
<dbReference type="PANTHER" id="PTHR30482:SF10">
    <property type="entry name" value="HIGH-AFFINITY BRANCHED-CHAIN AMINO ACID TRANSPORT PROTEIN BRAE"/>
    <property type="match status" value="1"/>
</dbReference>
<feature type="transmembrane region" description="Helical" evidence="6">
    <location>
        <begin position="294"/>
        <end position="312"/>
    </location>
</feature>
<evidence type="ECO:0000313" key="7">
    <source>
        <dbReference type="EMBL" id="APA97617.1"/>
    </source>
</evidence>
<accession>A0ABC8AUT9</accession>
<proteinExistence type="predicted"/>
<evidence type="ECO:0000256" key="2">
    <source>
        <dbReference type="ARBA" id="ARBA00022475"/>
    </source>
</evidence>
<evidence type="ECO:0000256" key="1">
    <source>
        <dbReference type="ARBA" id="ARBA00004651"/>
    </source>
</evidence>
<evidence type="ECO:0000313" key="8">
    <source>
        <dbReference type="Proteomes" id="UP000180166"/>
    </source>
</evidence>
<dbReference type="KEGG" id="nsr:NS506_03566"/>
<dbReference type="AlphaFoldDB" id="A0ABC8AUT9"/>
<keyword evidence="2" id="KW-1003">Cell membrane</keyword>
<dbReference type="Proteomes" id="UP000180166">
    <property type="component" value="Chromosome"/>
</dbReference>
<reference evidence="7 8" key="1">
    <citation type="submission" date="2016-10" db="EMBL/GenBank/DDBJ databases">
        <title>Genome sequence of Nocardia seriolae strain EM150506, isolated from Anguila japonica.</title>
        <authorList>
            <person name="Han H.-J."/>
        </authorList>
    </citation>
    <scope>NUCLEOTIDE SEQUENCE [LARGE SCALE GENOMIC DNA]</scope>
    <source>
        <strain evidence="7 8">EM150506</strain>
    </source>
</reference>
<dbReference type="Pfam" id="PF02653">
    <property type="entry name" value="BPD_transp_2"/>
    <property type="match status" value="1"/>
</dbReference>
<feature type="transmembrane region" description="Helical" evidence="6">
    <location>
        <begin position="344"/>
        <end position="361"/>
    </location>
</feature>
<comment type="subcellular location">
    <subcellularLocation>
        <location evidence="1">Cell membrane</location>
        <topology evidence="1">Multi-pass membrane protein</topology>
    </subcellularLocation>
</comment>
<gene>
    <name evidence="7" type="ORF">NS506_03566</name>
</gene>
<feature type="transmembrane region" description="Helical" evidence="6">
    <location>
        <begin position="49"/>
        <end position="67"/>
    </location>
</feature>
<evidence type="ECO:0000256" key="5">
    <source>
        <dbReference type="ARBA" id="ARBA00023136"/>
    </source>
</evidence>
<protein>
    <submittedName>
        <fullName evidence="7">High-affinity branched-chain amino acid transport system permease protein BraE</fullName>
    </submittedName>
</protein>
<feature type="transmembrane region" description="Helical" evidence="6">
    <location>
        <begin position="143"/>
        <end position="162"/>
    </location>
</feature>
<evidence type="ECO:0000256" key="4">
    <source>
        <dbReference type="ARBA" id="ARBA00022989"/>
    </source>
</evidence>
<feature type="transmembrane region" description="Helical" evidence="6">
    <location>
        <begin position="79"/>
        <end position="100"/>
    </location>
</feature>
<evidence type="ECO:0000256" key="6">
    <source>
        <dbReference type="SAM" id="Phobius"/>
    </source>
</evidence>
<organism evidence="7 8">
    <name type="scientific">Nocardia seriolae</name>
    <dbReference type="NCBI Taxonomy" id="37332"/>
    <lineage>
        <taxon>Bacteria</taxon>
        <taxon>Bacillati</taxon>
        <taxon>Actinomycetota</taxon>
        <taxon>Actinomycetes</taxon>
        <taxon>Mycobacteriales</taxon>
        <taxon>Nocardiaceae</taxon>
        <taxon>Nocardia</taxon>
    </lineage>
</organism>
<keyword evidence="4 6" id="KW-1133">Transmembrane helix</keyword>
<dbReference type="EMBL" id="CP017839">
    <property type="protein sequence ID" value="APA97617.1"/>
    <property type="molecule type" value="Genomic_DNA"/>
</dbReference>